<comment type="caution">
    <text evidence="1">The sequence shown here is derived from an EMBL/GenBank/DDBJ whole genome shotgun (WGS) entry which is preliminary data.</text>
</comment>
<protein>
    <submittedName>
        <fullName evidence="1">Uncharacterized protein</fullName>
    </submittedName>
</protein>
<accession>A0A7M4D1G4</accession>
<gene>
    <name evidence="2" type="ORF">DWB62_001525</name>
    <name evidence="1" type="ORF">GNY23_01525</name>
</gene>
<dbReference type="EMBL" id="WOTW01000002">
    <property type="protein sequence ID" value="MUP36493.1"/>
    <property type="molecule type" value="Genomic_DNA"/>
</dbReference>
<name>A0A7M4D1G4_9BACT</name>
<dbReference type="Proteomes" id="UP000285951">
    <property type="component" value="Unassembled WGS sequence"/>
</dbReference>
<evidence type="ECO:0000313" key="1">
    <source>
        <dbReference type="EMBL" id="MUP36493.1"/>
    </source>
</evidence>
<organism evidence="1 4">
    <name type="scientific">Labilibaculum euxinus</name>
    <dbReference type="NCBI Taxonomy" id="2686357"/>
    <lineage>
        <taxon>Bacteria</taxon>
        <taxon>Pseudomonadati</taxon>
        <taxon>Bacteroidota</taxon>
        <taxon>Bacteroidia</taxon>
        <taxon>Marinilabiliales</taxon>
        <taxon>Marinifilaceae</taxon>
        <taxon>Labilibaculum</taxon>
    </lineage>
</organism>
<reference evidence="2 3" key="1">
    <citation type="submission" date="2019-11" db="EMBL/GenBank/DDBJ databases">
        <title>Draft genome sequence of Labilibaculum sp. strain SYP isolated from Black Sea.</title>
        <authorList>
            <person name="Yadav S."/>
            <person name="Villanueva L."/>
        </authorList>
    </citation>
    <scope>NUCLEOTIDE SEQUENCE [LARGE SCALE GENOMIC DNA]</scope>
    <source>
        <strain evidence="2 3">44</strain>
    </source>
</reference>
<proteinExistence type="predicted"/>
<dbReference type="OrthoDB" id="1119346at2"/>
<keyword evidence="3" id="KW-1185">Reference proteome</keyword>
<sequence>MKNLIVSILFLIGSISVFAQKQIVILHPIVGDTIDLAEKQTYLLFADVDDSTYDYGQVMKEGDNYFLNVHSQSGEKLIEVDQLKLEEYHTNIQKLLAYYSYLENPDQLKEAPLVVLNQKDTCALEMDIEYLSPKMKKKLRKDSDRYQYLKSDAERKGYWGEDQENYIKTASHFVIYVSDKKKNN</sequence>
<dbReference type="RefSeq" id="WP_156194436.1">
    <property type="nucleotide sequence ID" value="NZ_QTZN02000002.1"/>
</dbReference>
<dbReference type="Proteomes" id="UP000462449">
    <property type="component" value="Unassembled WGS sequence"/>
</dbReference>
<evidence type="ECO:0000313" key="3">
    <source>
        <dbReference type="Proteomes" id="UP000285951"/>
    </source>
</evidence>
<evidence type="ECO:0000313" key="2">
    <source>
        <dbReference type="EMBL" id="MVB05698.1"/>
    </source>
</evidence>
<reference evidence="1 4" key="2">
    <citation type="submission" date="2019-12" db="EMBL/GenBank/DDBJ databases">
        <title>Draft genome sequence of Labilibaculum sp. strain 44 isolated from deep waters of Black Sea.</title>
        <authorList>
            <person name="Yadav S."/>
            <person name="Villanueva L."/>
        </authorList>
    </citation>
    <scope>NUCLEOTIDE SEQUENCE [LARGE SCALE GENOMIC DNA]</scope>
    <source>
        <strain evidence="1 4">44</strain>
    </source>
</reference>
<evidence type="ECO:0000313" key="4">
    <source>
        <dbReference type="Proteomes" id="UP000462449"/>
    </source>
</evidence>
<dbReference type="AlphaFoldDB" id="A0A7M4D1G4"/>
<dbReference type="EMBL" id="QTZN02000002">
    <property type="protein sequence ID" value="MVB05698.1"/>
    <property type="molecule type" value="Genomic_DNA"/>
</dbReference>